<feature type="region of interest" description="Disordered" evidence="4">
    <location>
        <begin position="255"/>
        <end position="292"/>
    </location>
</feature>
<evidence type="ECO:0000256" key="4">
    <source>
        <dbReference type="SAM" id="MobiDB-lite"/>
    </source>
</evidence>
<dbReference type="Pfam" id="PF02735">
    <property type="entry name" value="Ku"/>
    <property type="match status" value="1"/>
</dbReference>
<evidence type="ECO:0000259" key="5">
    <source>
        <dbReference type="SMART" id="SM00559"/>
    </source>
</evidence>
<dbReference type="NCBIfam" id="TIGR02772">
    <property type="entry name" value="Ku_bact"/>
    <property type="match status" value="1"/>
</dbReference>
<protein>
    <recommendedName>
        <fullName evidence="3">Non-homologous end joining protein Ku</fullName>
    </recommendedName>
</protein>
<dbReference type="GO" id="GO:0006303">
    <property type="term" value="P:double-strand break repair via nonhomologous end joining"/>
    <property type="evidence" value="ECO:0007669"/>
    <property type="project" value="UniProtKB-UniRule"/>
</dbReference>
<dbReference type="Gene3D" id="2.40.290.10">
    <property type="match status" value="1"/>
</dbReference>
<dbReference type="GO" id="GO:0006310">
    <property type="term" value="P:DNA recombination"/>
    <property type="evidence" value="ECO:0007669"/>
    <property type="project" value="UniProtKB-KW"/>
</dbReference>
<keyword evidence="3" id="KW-0227">DNA damage</keyword>
<dbReference type="RefSeq" id="WP_184828087.1">
    <property type="nucleotide sequence ID" value="NZ_JACHMM010000001.1"/>
</dbReference>
<dbReference type="PANTHER" id="PTHR41251">
    <property type="entry name" value="NON-HOMOLOGOUS END JOINING PROTEIN KU"/>
    <property type="match status" value="1"/>
</dbReference>
<proteinExistence type="inferred from homology"/>
<dbReference type="InterPro" id="IPR006164">
    <property type="entry name" value="DNA_bd_Ku70/Ku80"/>
</dbReference>
<gene>
    <name evidence="3" type="primary">ku</name>
    <name evidence="6" type="ORF">HD601_005944</name>
</gene>
<evidence type="ECO:0000256" key="3">
    <source>
        <dbReference type="HAMAP-Rule" id="MF_01875"/>
    </source>
</evidence>
<feature type="compositionally biased region" description="Basic and acidic residues" evidence="4">
    <location>
        <begin position="255"/>
        <end position="265"/>
    </location>
</feature>
<dbReference type="FunFam" id="2.40.290.10:FF:000004">
    <property type="entry name" value="Non-homologous end joining protein Ku"/>
    <property type="match status" value="1"/>
</dbReference>
<name>A0A7W9LPK1_9ACTN</name>
<dbReference type="AlphaFoldDB" id="A0A7W9LPK1"/>
<comment type="subunit">
    <text evidence="3">Homodimer. Interacts with LigD.</text>
</comment>
<comment type="caution">
    <text evidence="6">The sequence shown here is derived from an EMBL/GenBank/DDBJ whole genome shotgun (WGS) entry which is preliminary data.</text>
</comment>
<reference evidence="6 7" key="1">
    <citation type="submission" date="2020-08" db="EMBL/GenBank/DDBJ databases">
        <title>Sequencing the genomes of 1000 actinobacteria strains.</title>
        <authorList>
            <person name="Klenk H.-P."/>
        </authorList>
    </citation>
    <scope>NUCLEOTIDE SEQUENCE [LARGE SCALE GENOMIC DNA]</scope>
    <source>
        <strain evidence="6 7">DSM 102122</strain>
    </source>
</reference>
<evidence type="ECO:0000313" key="7">
    <source>
        <dbReference type="Proteomes" id="UP000542813"/>
    </source>
</evidence>
<dbReference type="EMBL" id="JACHMM010000001">
    <property type="protein sequence ID" value="MBB5791369.1"/>
    <property type="molecule type" value="Genomic_DNA"/>
</dbReference>
<dbReference type="GO" id="GO:0003690">
    <property type="term" value="F:double-stranded DNA binding"/>
    <property type="evidence" value="ECO:0007669"/>
    <property type="project" value="UniProtKB-UniRule"/>
</dbReference>
<dbReference type="PIRSF" id="PIRSF006493">
    <property type="entry name" value="Prok_Ku"/>
    <property type="match status" value="1"/>
</dbReference>
<dbReference type="InterPro" id="IPR016194">
    <property type="entry name" value="SPOC-like_C_dom_sf"/>
</dbReference>
<comment type="function">
    <text evidence="3">With LigD forms a non-homologous end joining (NHEJ) DNA repair enzyme, which repairs dsDNA breaks with reduced fidelity. Binds linear dsDNA with 5'- and 3'- overhangs but not closed circular dsDNA nor ssDNA. Recruits and stimulates the ligase activity of LigD.</text>
</comment>
<dbReference type="PANTHER" id="PTHR41251:SF1">
    <property type="entry name" value="NON-HOMOLOGOUS END JOINING PROTEIN KU"/>
    <property type="match status" value="1"/>
</dbReference>
<keyword evidence="3" id="KW-0234">DNA repair</keyword>
<keyword evidence="2 3" id="KW-0233">DNA recombination</keyword>
<accession>A0A7W9LPK1</accession>
<keyword evidence="7" id="KW-1185">Reference proteome</keyword>
<sequence>MPAVQTVWKGSISFGLVSIPVRLVSATQEKDVSFRQVHAADGGRIRYKRVCEAGGHEVAYADIAKGYELPGGQLVVLTDEDFEDLPITSSRAVEVLGFVPFSQIDPTSLNRAYYAEPTGDTKPYALLRDSLERSGRVGVVKVALRNKERLAVLRSFEGVLIVQTMLWPDEIRRPQFDFLDEDVEVRKQEMAMAESYIDTLSGDFDPDEFHDDYREALLKVVEAKAEGAEVIPAPEAAPAEGKVVDLMEALRRSVEEAKQGRATKADDDEAAPAKKTAKKTAAKKTAAKRKSA</sequence>
<dbReference type="InterPro" id="IPR009187">
    <property type="entry name" value="Prok_Ku"/>
</dbReference>
<evidence type="ECO:0000313" key="6">
    <source>
        <dbReference type="EMBL" id="MBB5791369.1"/>
    </source>
</evidence>
<evidence type="ECO:0000256" key="1">
    <source>
        <dbReference type="ARBA" id="ARBA00023125"/>
    </source>
</evidence>
<dbReference type="SUPFAM" id="SSF100939">
    <property type="entry name" value="SPOC domain-like"/>
    <property type="match status" value="1"/>
</dbReference>
<dbReference type="Proteomes" id="UP000542813">
    <property type="component" value="Unassembled WGS sequence"/>
</dbReference>
<evidence type="ECO:0000256" key="2">
    <source>
        <dbReference type="ARBA" id="ARBA00023172"/>
    </source>
</evidence>
<dbReference type="SMART" id="SM00559">
    <property type="entry name" value="Ku78"/>
    <property type="match status" value="1"/>
</dbReference>
<dbReference type="HAMAP" id="MF_01875">
    <property type="entry name" value="Prokaryotic_Ku"/>
    <property type="match status" value="1"/>
</dbReference>
<feature type="domain" description="Ku" evidence="5">
    <location>
        <begin position="55"/>
        <end position="182"/>
    </location>
</feature>
<dbReference type="CDD" id="cd00789">
    <property type="entry name" value="KU_like"/>
    <property type="match status" value="1"/>
</dbReference>
<keyword evidence="1 3" id="KW-0238">DNA-binding</keyword>
<feature type="compositionally biased region" description="Basic residues" evidence="4">
    <location>
        <begin position="275"/>
        <end position="292"/>
    </location>
</feature>
<organism evidence="6 7">
    <name type="scientific">Jiangella mangrovi</name>
    <dbReference type="NCBI Taxonomy" id="1524084"/>
    <lineage>
        <taxon>Bacteria</taxon>
        <taxon>Bacillati</taxon>
        <taxon>Actinomycetota</taxon>
        <taxon>Actinomycetes</taxon>
        <taxon>Jiangellales</taxon>
        <taxon>Jiangellaceae</taxon>
        <taxon>Jiangella</taxon>
    </lineage>
</organism>
<comment type="similarity">
    <text evidence="3">Belongs to the prokaryotic Ku family.</text>
</comment>